<feature type="compositionally biased region" description="Low complexity" evidence="12">
    <location>
        <begin position="1067"/>
        <end position="1081"/>
    </location>
</feature>
<evidence type="ECO:0000256" key="2">
    <source>
        <dbReference type="ARBA" id="ARBA00012903"/>
    </source>
</evidence>
<evidence type="ECO:0000256" key="11">
    <source>
        <dbReference type="PROSITE-ProRule" id="PRU00091"/>
    </source>
</evidence>
<feature type="domain" description="FYVE-type" evidence="14">
    <location>
        <begin position="1298"/>
        <end position="1359"/>
    </location>
</feature>
<proteinExistence type="predicted"/>
<dbReference type="PROSITE" id="PS00383">
    <property type="entry name" value="TYR_PHOSPHATASE_1"/>
    <property type="match status" value="1"/>
</dbReference>
<dbReference type="InterPro" id="IPR010569">
    <property type="entry name" value="Myotubularin-like_Pase_dom"/>
</dbReference>
<dbReference type="PROSITE" id="PS51339">
    <property type="entry name" value="PPASE_MYOTUBULARIN"/>
    <property type="match status" value="1"/>
</dbReference>
<evidence type="ECO:0000259" key="14">
    <source>
        <dbReference type="PROSITE" id="PS50178"/>
    </source>
</evidence>
<dbReference type="InterPro" id="IPR029021">
    <property type="entry name" value="Prot-tyrosine_phosphatase-like"/>
</dbReference>
<evidence type="ECO:0000256" key="6">
    <source>
        <dbReference type="ARBA" id="ARBA00022833"/>
    </source>
</evidence>
<dbReference type="GO" id="GO:0005737">
    <property type="term" value="C:cytoplasm"/>
    <property type="evidence" value="ECO:0007669"/>
    <property type="project" value="TreeGrafter"/>
</dbReference>
<dbReference type="InterPro" id="IPR035892">
    <property type="entry name" value="C2_domain_sf"/>
</dbReference>
<dbReference type="CDD" id="cd00030">
    <property type="entry name" value="C2"/>
    <property type="match status" value="1"/>
</dbReference>
<dbReference type="Gene3D" id="3.30.40.10">
    <property type="entry name" value="Zinc/RING finger domain, C3HC4 (zinc finger)"/>
    <property type="match status" value="1"/>
</dbReference>
<dbReference type="OrthoDB" id="271628at2759"/>
<dbReference type="PANTHER" id="PTHR10807:SF128">
    <property type="entry name" value="PHOSPHATIDYLINOSITOL-3,5-BISPHOSPHATE 3-PHOSPHATASE"/>
    <property type="match status" value="1"/>
</dbReference>
<dbReference type="Pfam" id="PF00168">
    <property type="entry name" value="C2"/>
    <property type="match status" value="1"/>
</dbReference>
<evidence type="ECO:0000256" key="4">
    <source>
        <dbReference type="ARBA" id="ARBA00022771"/>
    </source>
</evidence>
<dbReference type="PROSITE" id="PS50004">
    <property type="entry name" value="C2"/>
    <property type="match status" value="1"/>
</dbReference>
<keyword evidence="6" id="KW-0862">Zinc</keyword>
<feature type="domain" description="Myotubularin phosphatase" evidence="15">
    <location>
        <begin position="528"/>
        <end position="926"/>
    </location>
</feature>
<dbReference type="InterPro" id="IPR000008">
    <property type="entry name" value="C2_dom"/>
</dbReference>
<dbReference type="SUPFAM" id="SSF49562">
    <property type="entry name" value="C2 domain (Calcium/lipid-binding domain, CaLB)"/>
    <property type="match status" value="1"/>
</dbReference>
<evidence type="ECO:0000256" key="9">
    <source>
        <dbReference type="PIRSR" id="PIRSR630564-1"/>
    </source>
</evidence>
<keyword evidence="7" id="KW-0472">Membrane</keyword>
<accession>A0A225WW75</accession>
<dbReference type="InterPro" id="IPR011011">
    <property type="entry name" value="Znf_FYVE_PHD"/>
</dbReference>
<evidence type="ECO:0000259" key="15">
    <source>
        <dbReference type="PROSITE" id="PS51339"/>
    </source>
</evidence>
<dbReference type="SMART" id="SM00239">
    <property type="entry name" value="C2"/>
    <property type="match status" value="1"/>
</dbReference>
<gene>
    <name evidence="16" type="ORF">PHMEG_0003513</name>
</gene>
<dbReference type="InterPro" id="IPR017455">
    <property type="entry name" value="Znf_FYVE-rel"/>
</dbReference>
<dbReference type="GO" id="GO:0016020">
    <property type="term" value="C:membrane"/>
    <property type="evidence" value="ECO:0007669"/>
    <property type="project" value="UniProtKB-SubCell"/>
</dbReference>
<evidence type="ECO:0000256" key="1">
    <source>
        <dbReference type="ARBA" id="ARBA00004370"/>
    </source>
</evidence>
<feature type="binding site" evidence="10">
    <location>
        <begin position="758"/>
        <end position="764"/>
    </location>
    <ligand>
        <name>substrate</name>
    </ligand>
</feature>
<dbReference type="EMBL" id="NBNE01000181">
    <property type="protein sequence ID" value="OWZ21861.1"/>
    <property type="molecule type" value="Genomic_DNA"/>
</dbReference>
<dbReference type="InterPro" id="IPR000306">
    <property type="entry name" value="Znf_FYVE"/>
</dbReference>
<dbReference type="STRING" id="4795.A0A225WW75"/>
<comment type="subcellular location">
    <subcellularLocation>
        <location evidence="1">Membrane</location>
    </subcellularLocation>
</comment>
<protein>
    <recommendedName>
        <fullName evidence="2">phosphatidylinositol-3,5-bisphosphate 3-phosphatase</fullName>
        <ecNumber evidence="2">3.1.3.95</ecNumber>
    </recommendedName>
    <alternativeName>
        <fullName evidence="8">Phosphatidylinositol-3,5-bisphosphate 3-phosphatase</fullName>
    </alternativeName>
</protein>
<dbReference type="Pfam" id="PF01363">
    <property type="entry name" value="FYVE"/>
    <property type="match status" value="1"/>
</dbReference>
<evidence type="ECO:0000256" key="12">
    <source>
        <dbReference type="SAM" id="MobiDB-lite"/>
    </source>
</evidence>
<dbReference type="InterPro" id="IPR003595">
    <property type="entry name" value="Tyr_Pase_cat"/>
</dbReference>
<dbReference type="CDD" id="cd14507">
    <property type="entry name" value="PTP-MTM-like"/>
    <property type="match status" value="1"/>
</dbReference>
<evidence type="ECO:0000256" key="7">
    <source>
        <dbReference type="ARBA" id="ARBA00023136"/>
    </source>
</evidence>
<dbReference type="SUPFAM" id="SSF57903">
    <property type="entry name" value="FYVE/PHD zinc finger"/>
    <property type="match status" value="1"/>
</dbReference>
<dbReference type="Pfam" id="PF06602">
    <property type="entry name" value="Myotub-related"/>
    <property type="match status" value="1"/>
</dbReference>
<dbReference type="InterPro" id="IPR016130">
    <property type="entry name" value="Tyr_Pase_AS"/>
</dbReference>
<feature type="compositionally biased region" description="Polar residues" evidence="12">
    <location>
        <begin position="1258"/>
        <end position="1273"/>
    </location>
</feature>
<dbReference type="SUPFAM" id="SSF52799">
    <property type="entry name" value="(Phosphotyrosine protein) phosphatases II"/>
    <property type="match status" value="1"/>
</dbReference>
<feature type="compositionally biased region" description="Low complexity" evidence="12">
    <location>
        <begin position="1229"/>
        <end position="1249"/>
    </location>
</feature>
<dbReference type="PANTHER" id="PTHR10807">
    <property type="entry name" value="MYOTUBULARIN-RELATED"/>
    <property type="match status" value="1"/>
</dbReference>
<keyword evidence="5" id="KW-0378">Hydrolase</keyword>
<dbReference type="SMART" id="SM00064">
    <property type="entry name" value="FYVE"/>
    <property type="match status" value="1"/>
</dbReference>
<dbReference type="Proteomes" id="UP000198211">
    <property type="component" value="Unassembled WGS sequence"/>
</dbReference>
<sequence length="1361" mass="152955">MQLKIIRAENLAAADLSGKSDPFVRVHYDGKEVAASPRVKRSLNPRWDFDVAITLVHAGPLDVELEVLDKDELSQSDLLGALRVPFPEWRQLVDEYQTRKRQRAEALLSPQKKDMPPMKHRGSKCVDVRQLHAHHTTEVGYTFNGSDSKLLQKGNPMDFSRRSRSLNSSGGYLHAEAKGRASELAIETADVNDVMEIKPVFIWCRLVKGSAAQGRILCSVQYEEKDLKYLVNHPYGTSIQEVFLPQNPRFEQAYCHLPRSWHPDVAVRQDELTAMHAGTPKDCLFPWHEKLLHMVEEVTVTFHVNESNQGVLATLVLTNYRIWFVPYRRVRGLLHEDVHTLPVSKILKASIQTQKRSNNNVITVLILDNMDAGHYHVTLSPISRLRDSVRDFSREAELKRVKTLHNIVREIDWLRIENSFCSPTDRNHTVATADEMQLEIDLLHYTPKHSSSSMPPPMARALTTQFSKYQKHTFSKESSGGLILNGSNSAMERPKVKHQQSESAAYRQLTQTASMRKPPQHFQLASRRRIRYDPEAEFTRQGALSHPRWRQCELNEEYKLCATYPAFLMVPECLNDDIIKAAAGFRSKNRFPALTWIHPRTGAPLCRSSQPNTGVLRSTNPEDKKLIWAIRDAAVQADQAWKSKAATPKKNSVVHIVDARPEINAKSNALAGKGHESVKQYDRDGVPTAAITFMGIDNIHVVRNSLAGLAQALYEVEDSNFFGAVQKSRWLEHICSILQGASEVATHLERGDAVLVHCSDGWDRTAQLSALAQIMLDPYYRTLEGFALLIEKDWCSYGHNFQRRCSHPTSDQTSPIFLQFIDAVYQLTLQFPTHFQFNELLLSSVAEAVYSSWYGTFQKNSECERREFLSTVASVSVWDVIRATTDQFLNPLFSGGEQTRAGSGLNMEPMLPVCRVRVMQLWVSQYQKAIGHMRLQQREFEMLQLIRQQEADLSRLYAALTSEQQLELRGGQLRSDIAKLSRSMNLKYPDEPITPSKGLEKKQLICSSGDARKRPAAASLDFHDLASIVAMGTAGAAARAVQASPSPPREHMTMAQMLQRANLEGPASSAATGTTQTSSQSHNLPNPRRRKSISSRSRSNSLKNTLINVVAQMKGGSHDKEVDEPEQVGSATVPNPIRVSEGRRNQRLSSPSRRDELKRDLHHLESQLSKLNHQVALKEDTAKQTMRRFRCYNYNLPESALRKENDTLSPGSSKKVRLGGSNGRPYPSPRTSSPPSSSSSPGSGSTSRSAGVSGDFADSSSFEGESRNFTPGSSPLLGTDKVISGGNYLNSQPVWERDEDAPCCKRCKKKFKTLLRNRHHCRCCGYVFCGRCTSHRMSLPDFGYYDVVRVCKVCYNSGEDG</sequence>
<evidence type="ECO:0000313" key="16">
    <source>
        <dbReference type="EMBL" id="OWZ21861.1"/>
    </source>
</evidence>
<dbReference type="InterPro" id="IPR030564">
    <property type="entry name" value="Myotubularin"/>
</dbReference>
<keyword evidence="17" id="KW-1185">Reference proteome</keyword>
<evidence type="ECO:0000313" key="17">
    <source>
        <dbReference type="Proteomes" id="UP000198211"/>
    </source>
</evidence>
<feature type="active site" description="Phosphocysteine intermediate" evidence="9">
    <location>
        <position position="758"/>
    </location>
</feature>
<comment type="caution">
    <text evidence="16">The sequence shown here is derived from an EMBL/GenBank/DDBJ whole genome shotgun (WGS) entry which is preliminary data.</text>
</comment>
<evidence type="ECO:0000256" key="5">
    <source>
        <dbReference type="ARBA" id="ARBA00022801"/>
    </source>
</evidence>
<evidence type="ECO:0000259" key="13">
    <source>
        <dbReference type="PROSITE" id="PS50004"/>
    </source>
</evidence>
<dbReference type="Gene3D" id="2.60.40.150">
    <property type="entry name" value="C2 domain"/>
    <property type="match status" value="1"/>
</dbReference>
<evidence type="ECO:0000256" key="10">
    <source>
        <dbReference type="PIRSR" id="PIRSR630564-2"/>
    </source>
</evidence>
<dbReference type="EC" id="3.1.3.95" evidence="2"/>
<feature type="domain" description="C2" evidence="13">
    <location>
        <begin position="1"/>
        <end position="100"/>
    </location>
</feature>
<evidence type="ECO:0000256" key="3">
    <source>
        <dbReference type="ARBA" id="ARBA00022723"/>
    </source>
</evidence>
<name>A0A225WW75_9STRA</name>
<feature type="region of interest" description="Disordered" evidence="12">
    <location>
        <begin position="1202"/>
        <end position="1280"/>
    </location>
</feature>
<dbReference type="SMART" id="SM00404">
    <property type="entry name" value="PTPc_motif"/>
    <property type="match status" value="1"/>
</dbReference>
<dbReference type="PROSITE" id="PS50178">
    <property type="entry name" value="ZF_FYVE"/>
    <property type="match status" value="1"/>
</dbReference>
<evidence type="ECO:0000256" key="8">
    <source>
        <dbReference type="ARBA" id="ARBA00032571"/>
    </source>
</evidence>
<dbReference type="GO" id="GO:0052629">
    <property type="term" value="F:phosphatidylinositol-3,5-bisphosphate 3-phosphatase activity"/>
    <property type="evidence" value="ECO:0007669"/>
    <property type="project" value="UniProtKB-EC"/>
</dbReference>
<feature type="binding site" evidence="10">
    <location>
        <begin position="698"/>
        <end position="699"/>
    </location>
    <ligand>
        <name>substrate</name>
    </ligand>
</feature>
<organism evidence="16 17">
    <name type="scientific">Phytophthora megakarya</name>
    <dbReference type="NCBI Taxonomy" id="4795"/>
    <lineage>
        <taxon>Eukaryota</taxon>
        <taxon>Sar</taxon>
        <taxon>Stramenopiles</taxon>
        <taxon>Oomycota</taxon>
        <taxon>Peronosporomycetes</taxon>
        <taxon>Peronosporales</taxon>
        <taxon>Peronosporaceae</taxon>
        <taxon>Phytophthora</taxon>
    </lineage>
</organism>
<feature type="region of interest" description="Disordered" evidence="12">
    <location>
        <begin position="1063"/>
        <end position="1156"/>
    </location>
</feature>
<dbReference type="InterPro" id="IPR013083">
    <property type="entry name" value="Znf_RING/FYVE/PHD"/>
</dbReference>
<keyword evidence="3" id="KW-0479">Metal-binding</keyword>
<dbReference type="GO" id="GO:0008270">
    <property type="term" value="F:zinc ion binding"/>
    <property type="evidence" value="ECO:0007669"/>
    <property type="project" value="UniProtKB-KW"/>
</dbReference>
<keyword evidence="4 11" id="KW-0863">Zinc-finger</keyword>
<reference evidence="17" key="1">
    <citation type="submission" date="2017-03" db="EMBL/GenBank/DDBJ databases">
        <title>Phytopthora megakarya and P. palmivora, two closely related causual agents of cacao black pod achieved similar genome size and gene model numbers by different mechanisms.</title>
        <authorList>
            <person name="Ali S."/>
            <person name="Shao J."/>
            <person name="Larry D.J."/>
            <person name="Kronmiller B."/>
            <person name="Shen D."/>
            <person name="Strem M.D."/>
            <person name="Melnick R.L."/>
            <person name="Guiltinan M.J."/>
            <person name="Tyler B.M."/>
            <person name="Meinhardt L.W."/>
            <person name="Bailey B.A."/>
        </authorList>
    </citation>
    <scope>NUCLEOTIDE SEQUENCE [LARGE SCALE GENOMIC DNA]</scope>
    <source>
        <strain evidence="17">zdho120</strain>
    </source>
</reference>